<sequence>MKKIISFLLREKYVAVAAFVLTILFGIFSFYRMPRQENPDITSPSALITTVYPGASAHDVEELVTKKIEEEASKIDGIEKIDSISNDNFSAVIVTISYSVDKQKQWSDLKEYIDNVKSELPSGCYEPHVDTESMVETAGMLLSVSGDNLTPSQLDYYVKKLKQNLLPIEEINKITIAGNTQKKVFVETNAMKLNNYSISIEEIYNLLQAQNLRIPAGAIDTPGGKINVNVPESFESLEDIENIIIAASERGIVRLKDVANVYFGEDDDAKKIYSKGKNAVVLAAYFKTKNNVVLVGDEIDDAILKTKNSASADLDIDKITFQPEDVKLALDDFILNLFEGIIFVIVIVLIGMGIRNALIVSVSLPLTIFASFCFMYIFKIDLQQISIAGLIMAVGMVVDNSIVVTDAVQMRLNEGLPNNQAALEGVMESAVPVFTSTLTTVAALATLFVLPGEAGEFIKTMPVVIIAALLFSYAVSIFVVPVFAAMFFRTNTKLDNYDSKTRLIFSNLLSAAFSRKKLSAILVFGIFFLSVATAVLVLPLEIFPYTDKNYLYVDVVNSKKGDIKSTYELTKDIESLLGDEKAIESIFTCVGGYFPKYYLTSAIGSDSADFSQLIVKFNLKNDKAFGKDKQEFMMHIQNKLNENITGAQITAKLLAITAPGSDIEILISGNERTNLVEKANMIKDELMNIEGLYNVASSYAKNRQEYSIDVDNSIASVMGLTKYDIQRQVNIALSGINASVLNSDDNEYDIVLKSNIASISDLENFKIKSTATGNKIMLKQAADVTLSAAEPSAQRYNKSPVIKVTAEVSKGYSAQMAQNKIEKIINLNYSDDDIDFEFGGEKQTLSKYLKGLGIAAAISLAVIFVILMIQFSSLLQPLIIMISVPLSVIGSIFGLWIFDQPFSFTAGLGLLSLIGIVVNNAILLLEYINRARRDGLTIDEACKSSVKRRFRPIMLTTITTVVGLVPLALSASSFFTPMAVALMTGLMVSTLLTLIVVPMFYSMVEK</sequence>
<dbReference type="Gene3D" id="3.30.2090.10">
    <property type="entry name" value="Multidrug efflux transporter AcrB TolC docking domain, DN and DC subdomains"/>
    <property type="match status" value="2"/>
</dbReference>
<accession>A0A562JEA2</accession>
<evidence type="ECO:0000256" key="1">
    <source>
        <dbReference type="SAM" id="Phobius"/>
    </source>
</evidence>
<keyword evidence="1" id="KW-0812">Transmembrane</keyword>
<proteinExistence type="predicted"/>
<evidence type="ECO:0000313" key="2">
    <source>
        <dbReference type="EMBL" id="TWH81468.1"/>
    </source>
</evidence>
<evidence type="ECO:0000313" key="3">
    <source>
        <dbReference type="Proteomes" id="UP000315343"/>
    </source>
</evidence>
<keyword evidence="1" id="KW-1133">Transmembrane helix</keyword>
<dbReference type="OrthoDB" id="9757876at2"/>
<dbReference type="GO" id="GO:0042910">
    <property type="term" value="F:xenobiotic transmembrane transporter activity"/>
    <property type="evidence" value="ECO:0007669"/>
    <property type="project" value="TreeGrafter"/>
</dbReference>
<dbReference type="Gene3D" id="3.30.70.1430">
    <property type="entry name" value="Multidrug efflux transporter AcrB pore domain"/>
    <property type="match status" value="2"/>
</dbReference>
<dbReference type="AlphaFoldDB" id="A0A562JEA2"/>
<feature type="transmembrane region" description="Helical" evidence="1">
    <location>
        <begin position="429"/>
        <end position="451"/>
    </location>
</feature>
<dbReference type="Proteomes" id="UP000315343">
    <property type="component" value="Unassembled WGS sequence"/>
</dbReference>
<feature type="transmembrane region" description="Helical" evidence="1">
    <location>
        <begin position="852"/>
        <end position="871"/>
    </location>
</feature>
<feature type="transmembrane region" description="Helical" evidence="1">
    <location>
        <begin position="981"/>
        <end position="1001"/>
    </location>
</feature>
<dbReference type="InterPro" id="IPR027463">
    <property type="entry name" value="AcrB_DN_DC_subdom"/>
</dbReference>
<feature type="transmembrane region" description="Helical" evidence="1">
    <location>
        <begin position="953"/>
        <end position="975"/>
    </location>
</feature>
<feature type="transmembrane region" description="Helical" evidence="1">
    <location>
        <begin position="904"/>
        <end position="925"/>
    </location>
</feature>
<dbReference type="Gene3D" id="3.30.70.1440">
    <property type="entry name" value="Multidrug efflux transporter AcrB pore domain"/>
    <property type="match status" value="1"/>
</dbReference>
<feature type="transmembrane region" description="Helical" evidence="1">
    <location>
        <begin position="463"/>
        <end position="488"/>
    </location>
</feature>
<dbReference type="SUPFAM" id="SSF82693">
    <property type="entry name" value="Multidrug efflux transporter AcrB pore domain, PN1, PN2, PC1 and PC2 subdomains"/>
    <property type="match status" value="2"/>
</dbReference>
<name>A0A562JEA2_9FIRM</name>
<dbReference type="Pfam" id="PF00873">
    <property type="entry name" value="ACR_tran"/>
    <property type="match status" value="1"/>
</dbReference>
<dbReference type="GO" id="GO:0005886">
    <property type="term" value="C:plasma membrane"/>
    <property type="evidence" value="ECO:0007669"/>
    <property type="project" value="TreeGrafter"/>
</dbReference>
<dbReference type="PANTHER" id="PTHR32063:SF18">
    <property type="entry name" value="CATION EFFLUX SYSTEM PROTEIN"/>
    <property type="match status" value="1"/>
</dbReference>
<dbReference type="SUPFAM" id="SSF82866">
    <property type="entry name" value="Multidrug efflux transporter AcrB transmembrane domain"/>
    <property type="match status" value="2"/>
</dbReference>
<organism evidence="2 3">
    <name type="scientific">Sedimentibacter saalensis</name>
    <dbReference type="NCBI Taxonomy" id="130788"/>
    <lineage>
        <taxon>Bacteria</taxon>
        <taxon>Bacillati</taxon>
        <taxon>Bacillota</taxon>
        <taxon>Tissierellia</taxon>
        <taxon>Sedimentibacter</taxon>
    </lineage>
</organism>
<protein>
    <submittedName>
        <fullName evidence="2">Multidrug efflux pump subunit AcrB</fullName>
    </submittedName>
</protein>
<dbReference type="RefSeq" id="WP_145081295.1">
    <property type="nucleotide sequence ID" value="NZ_VLKH01000003.1"/>
</dbReference>
<dbReference type="EMBL" id="VLKH01000003">
    <property type="protein sequence ID" value="TWH81468.1"/>
    <property type="molecule type" value="Genomic_DNA"/>
</dbReference>
<dbReference type="InterPro" id="IPR001036">
    <property type="entry name" value="Acrflvin-R"/>
</dbReference>
<feature type="transmembrane region" description="Helical" evidence="1">
    <location>
        <begin position="384"/>
        <end position="408"/>
    </location>
</feature>
<feature type="transmembrane region" description="Helical" evidence="1">
    <location>
        <begin position="333"/>
        <end position="350"/>
    </location>
</feature>
<feature type="transmembrane region" description="Helical" evidence="1">
    <location>
        <begin position="518"/>
        <end position="540"/>
    </location>
</feature>
<feature type="transmembrane region" description="Helical" evidence="1">
    <location>
        <begin position="12"/>
        <end position="31"/>
    </location>
</feature>
<feature type="transmembrane region" description="Helical" evidence="1">
    <location>
        <begin position="878"/>
        <end position="898"/>
    </location>
</feature>
<feature type="transmembrane region" description="Helical" evidence="1">
    <location>
        <begin position="357"/>
        <end position="378"/>
    </location>
</feature>
<reference evidence="2 3" key="1">
    <citation type="submission" date="2019-07" db="EMBL/GenBank/DDBJ databases">
        <title>Genomic Encyclopedia of Type Strains, Phase I: the one thousand microbial genomes (KMG-I) project.</title>
        <authorList>
            <person name="Kyrpides N."/>
        </authorList>
    </citation>
    <scope>NUCLEOTIDE SEQUENCE [LARGE SCALE GENOMIC DNA]</scope>
    <source>
        <strain evidence="2 3">DSM 13558</strain>
    </source>
</reference>
<dbReference type="SUPFAM" id="SSF82714">
    <property type="entry name" value="Multidrug efflux transporter AcrB TolC docking domain, DN and DC subdomains"/>
    <property type="match status" value="2"/>
</dbReference>
<dbReference type="PANTHER" id="PTHR32063">
    <property type="match status" value="1"/>
</dbReference>
<keyword evidence="1" id="KW-0472">Membrane</keyword>
<keyword evidence="3" id="KW-1185">Reference proteome</keyword>
<dbReference type="PRINTS" id="PR00702">
    <property type="entry name" value="ACRIFLAVINRP"/>
</dbReference>
<dbReference type="Gene3D" id="3.30.70.1320">
    <property type="entry name" value="Multidrug efflux transporter AcrB pore domain like"/>
    <property type="match status" value="1"/>
</dbReference>
<dbReference type="Gene3D" id="1.20.1640.10">
    <property type="entry name" value="Multidrug efflux transporter AcrB transmembrane domain"/>
    <property type="match status" value="2"/>
</dbReference>
<comment type="caution">
    <text evidence="2">The sequence shown here is derived from an EMBL/GenBank/DDBJ whole genome shotgun (WGS) entry which is preliminary data.</text>
</comment>
<gene>
    <name evidence="2" type="ORF">LY60_01219</name>
</gene>